<dbReference type="OrthoDB" id="4213751at2"/>
<proteinExistence type="inferred from homology"/>
<comment type="pathway">
    <text evidence="1 7">Pyrimidine metabolism; UMP biosynthesis via de novo pathway; UMP from orotate: step 1/2.</text>
</comment>
<dbReference type="PANTHER" id="PTHR19278">
    <property type="entry name" value="OROTATE PHOSPHORIBOSYLTRANSFERASE"/>
    <property type="match status" value="1"/>
</dbReference>
<dbReference type="Proteomes" id="UP000225740">
    <property type="component" value="Unassembled WGS sequence"/>
</dbReference>
<name>A0A2G1WD13_9BACT</name>
<sequence>MVFVPIEPLTFPLENSWMSSDSANRDLAPLIALMETEALQRGEFTLASGKKANYYLDCRRVTLHPKGACLIGRAMLDVVLDNAKESGVMPAAVGGMAIGADPIAASIVTLAGGDDVDLKGFMVRKEPKGHGMGQQVEGPVTPGQKVVIVEDVITSGGSALKAVEAVEAFGLEVLYVLAIIDRLAGGAEAFAKKGLELKTLTTIRDFGLEP</sequence>
<gene>
    <name evidence="7 9" type="primary">pyrE</name>
    <name evidence="9" type="ORF">CEE69_00625</name>
</gene>
<dbReference type="InterPro" id="IPR023031">
    <property type="entry name" value="OPRT"/>
</dbReference>
<dbReference type="InterPro" id="IPR000836">
    <property type="entry name" value="PRTase_dom"/>
</dbReference>
<comment type="caution">
    <text evidence="7">Lacks conserved residue(s) required for the propagation of feature annotation.</text>
</comment>
<feature type="binding site" evidence="7">
    <location>
        <position position="130"/>
    </location>
    <ligand>
        <name>5-phospho-alpha-D-ribose 1-diphosphate</name>
        <dbReference type="ChEBI" id="CHEBI:58017"/>
        <note>ligand shared between dimeric partners</note>
    </ligand>
</feature>
<evidence type="ECO:0000256" key="7">
    <source>
        <dbReference type="HAMAP-Rule" id="MF_01208"/>
    </source>
</evidence>
<dbReference type="EC" id="2.4.2.10" evidence="2 7"/>
<dbReference type="Gene3D" id="3.40.50.2020">
    <property type="match status" value="1"/>
</dbReference>
<feature type="binding site" evidence="7">
    <location>
        <position position="128"/>
    </location>
    <ligand>
        <name>5-phospho-alpha-D-ribose 1-diphosphate</name>
        <dbReference type="ChEBI" id="CHEBI:58017"/>
        <note>ligand shared between dimeric partners</note>
    </ligand>
</feature>
<keyword evidence="5 7" id="KW-0460">Magnesium</keyword>
<comment type="similarity">
    <text evidence="7">Belongs to the purine/pyrimidine phosphoribosyltransferase family. PyrE subfamily.</text>
</comment>
<evidence type="ECO:0000256" key="1">
    <source>
        <dbReference type="ARBA" id="ARBA00004889"/>
    </source>
</evidence>
<dbReference type="HAMAP" id="MF_01208">
    <property type="entry name" value="PyrE"/>
    <property type="match status" value="1"/>
</dbReference>
<comment type="cofactor">
    <cofactor evidence="7">
        <name>Mg(2+)</name>
        <dbReference type="ChEBI" id="CHEBI:18420"/>
    </cofactor>
</comment>
<feature type="binding site" evidence="7">
    <location>
        <position position="182"/>
    </location>
    <ligand>
        <name>orotate</name>
        <dbReference type="ChEBI" id="CHEBI:30839"/>
    </ligand>
</feature>
<evidence type="ECO:0000256" key="6">
    <source>
        <dbReference type="ARBA" id="ARBA00022975"/>
    </source>
</evidence>
<feature type="binding site" description="in other chain" evidence="7">
    <location>
        <begin position="150"/>
        <end position="158"/>
    </location>
    <ligand>
        <name>5-phospho-alpha-D-ribose 1-diphosphate</name>
        <dbReference type="ChEBI" id="CHEBI:58017"/>
        <note>ligand shared between dimeric partners</note>
    </ligand>
</feature>
<evidence type="ECO:0000259" key="8">
    <source>
        <dbReference type="Pfam" id="PF00156"/>
    </source>
</evidence>
<evidence type="ECO:0000313" key="10">
    <source>
        <dbReference type="Proteomes" id="UP000225740"/>
    </source>
</evidence>
<evidence type="ECO:0000313" key="9">
    <source>
        <dbReference type="EMBL" id="PHQ36923.1"/>
    </source>
</evidence>
<evidence type="ECO:0000256" key="4">
    <source>
        <dbReference type="ARBA" id="ARBA00022679"/>
    </source>
</evidence>
<comment type="function">
    <text evidence="7">Catalyzes the transfer of a ribosyl phosphate group from 5-phosphoribose 1-diphosphate to orotate, leading to the formation of orotidine monophosphate (OMP).</text>
</comment>
<dbReference type="GO" id="GO:0044205">
    <property type="term" value="P:'de novo' UMP biosynthetic process"/>
    <property type="evidence" value="ECO:0007669"/>
    <property type="project" value="UniProtKB-UniRule"/>
</dbReference>
<dbReference type="GO" id="GO:0004588">
    <property type="term" value="F:orotate phosphoribosyltransferase activity"/>
    <property type="evidence" value="ECO:0007669"/>
    <property type="project" value="UniProtKB-UniRule"/>
</dbReference>
<comment type="caution">
    <text evidence="9">The sequence shown here is derived from an EMBL/GenBank/DDBJ whole genome shotgun (WGS) entry which is preliminary data.</text>
</comment>
<dbReference type="SUPFAM" id="SSF53271">
    <property type="entry name" value="PRTase-like"/>
    <property type="match status" value="1"/>
</dbReference>
<dbReference type="GO" id="GO:0019856">
    <property type="term" value="P:pyrimidine nucleobase biosynthetic process"/>
    <property type="evidence" value="ECO:0007669"/>
    <property type="project" value="TreeGrafter"/>
</dbReference>
<reference evidence="9 10" key="1">
    <citation type="submission" date="2017-06" db="EMBL/GenBank/DDBJ databases">
        <title>Description of Rhodopirellula bahusiensis sp. nov.</title>
        <authorList>
            <person name="Kizina J."/>
            <person name="Harder J."/>
        </authorList>
    </citation>
    <scope>NUCLEOTIDE SEQUENCE [LARGE SCALE GENOMIC DNA]</scope>
    <source>
        <strain evidence="9 10">SWK21</strain>
    </source>
</reference>
<dbReference type="NCBIfam" id="TIGR00336">
    <property type="entry name" value="pyrE"/>
    <property type="match status" value="1"/>
</dbReference>
<dbReference type="InterPro" id="IPR029057">
    <property type="entry name" value="PRTase-like"/>
</dbReference>
<dbReference type="InterPro" id="IPR004467">
    <property type="entry name" value="Or_phspho_trans_dom"/>
</dbReference>
<feature type="binding site" evidence="7">
    <location>
        <position position="124"/>
    </location>
    <ligand>
        <name>5-phospho-alpha-D-ribose 1-diphosphate</name>
        <dbReference type="ChEBI" id="CHEBI:58017"/>
        <note>ligand shared between dimeric partners</note>
    </ligand>
</feature>
<evidence type="ECO:0000256" key="2">
    <source>
        <dbReference type="ARBA" id="ARBA00011971"/>
    </source>
</evidence>
<dbReference type="UniPathway" id="UPA00070">
    <property type="reaction ID" value="UER00119"/>
</dbReference>
<keyword evidence="6 7" id="KW-0665">Pyrimidine biosynthesis</keyword>
<dbReference type="EMBL" id="NIZW01000001">
    <property type="protein sequence ID" value="PHQ36923.1"/>
    <property type="molecule type" value="Genomic_DNA"/>
</dbReference>
<comment type="subunit">
    <text evidence="7">Homodimer.</text>
</comment>
<evidence type="ECO:0000256" key="5">
    <source>
        <dbReference type="ARBA" id="ARBA00022842"/>
    </source>
</evidence>
<dbReference type="GO" id="GO:0000287">
    <property type="term" value="F:magnesium ion binding"/>
    <property type="evidence" value="ECO:0007669"/>
    <property type="project" value="UniProtKB-UniRule"/>
</dbReference>
<organism evidence="9 10">
    <name type="scientific">Rhodopirellula bahusiensis</name>
    <dbReference type="NCBI Taxonomy" id="2014065"/>
    <lineage>
        <taxon>Bacteria</taxon>
        <taxon>Pseudomonadati</taxon>
        <taxon>Planctomycetota</taxon>
        <taxon>Planctomycetia</taxon>
        <taxon>Pirellulales</taxon>
        <taxon>Pirellulaceae</taxon>
        <taxon>Rhodopirellula</taxon>
    </lineage>
</organism>
<keyword evidence="3 7" id="KW-0328">Glycosyltransferase</keyword>
<dbReference type="Pfam" id="PF00156">
    <property type="entry name" value="Pribosyltran"/>
    <property type="match status" value="1"/>
</dbReference>
<dbReference type="CDD" id="cd06223">
    <property type="entry name" value="PRTases_typeI"/>
    <property type="match status" value="1"/>
</dbReference>
<accession>A0A2G1WD13</accession>
<dbReference type="FunFam" id="3.40.50.2020:FF:000029">
    <property type="entry name" value="Orotate phosphoribosyltransferase"/>
    <property type="match status" value="1"/>
</dbReference>
<feature type="domain" description="Phosphoribosyltransferase" evidence="8">
    <location>
        <begin position="64"/>
        <end position="187"/>
    </location>
</feature>
<feature type="binding site" description="in other chain" evidence="7">
    <location>
        <position position="125"/>
    </location>
    <ligand>
        <name>5-phospho-alpha-D-ribose 1-diphosphate</name>
        <dbReference type="ChEBI" id="CHEBI:58017"/>
        <note>ligand shared between dimeric partners</note>
    </ligand>
</feature>
<dbReference type="AlphaFoldDB" id="A0A2G1WD13"/>
<protein>
    <recommendedName>
        <fullName evidence="2 7">Orotate phosphoribosyltransferase</fullName>
        <shortName evidence="7">OPRT</shortName>
        <shortName evidence="7">OPRTase</shortName>
        <ecNumber evidence="2 7">2.4.2.10</ecNumber>
    </recommendedName>
</protein>
<comment type="catalytic activity">
    <reaction evidence="7">
        <text>orotidine 5'-phosphate + diphosphate = orotate + 5-phospho-alpha-D-ribose 1-diphosphate</text>
        <dbReference type="Rhea" id="RHEA:10380"/>
        <dbReference type="ChEBI" id="CHEBI:30839"/>
        <dbReference type="ChEBI" id="CHEBI:33019"/>
        <dbReference type="ChEBI" id="CHEBI:57538"/>
        <dbReference type="ChEBI" id="CHEBI:58017"/>
        <dbReference type="EC" id="2.4.2.10"/>
    </reaction>
</comment>
<feature type="binding site" evidence="7">
    <location>
        <position position="154"/>
    </location>
    <ligand>
        <name>orotate</name>
        <dbReference type="ChEBI" id="CHEBI:30839"/>
    </ligand>
</feature>
<evidence type="ECO:0000256" key="3">
    <source>
        <dbReference type="ARBA" id="ARBA00022676"/>
    </source>
</evidence>
<keyword evidence="10" id="KW-1185">Reference proteome</keyword>
<keyword evidence="4 7" id="KW-0808">Transferase</keyword>
<dbReference type="PANTHER" id="PTHR19278:SF9">
    <property type="entry name" value="URIDINE 5'-MONOPHOSPHATE SYNTHASE"/>
    <property type="match status" value="1"/>
</dbReference>